<dbReference type="Gene3D" id="3.40.50.300">
    <property type="entry name" value="P-loop containing nucleotide triphosphate hydrolases"/>
    <property type="match status" value="1"/>
</dbReference>
<keyword evidence="1" id="KW-0813">Transport</keyword>
<dbReference type="AlphaFoldDB" id="A0A810Q3G0"/>
<dbReference type="InterPro" id="IPR027417">
    <property type="entry name" value="P-loop_NTPase"/>
</dbReference>
<dbReference type="CDD" id="cd03214">
    <property type="entry name" value="ABC_Iron-Siderophores_B12_Hemin"/>
    <property type="match status" value="1"/>
</dbReference>
<sequence>MILSVQNLTFSYADHTVLEDVSFDVDRGEFLSLLGPNGVGKSTLFRCMLGTLTGYRGRVLVEGQEIRTLPQSQRARRIAYIPQIHRPTFGYTVLDTVLMGTTRHLSPFTSPKQTQMEAARDALDRVGVSALSDRSFAHLSGGEQQLVLIARALAQQSDILIMDEPTSALDYGNQLRVLQQVRALSREGYTVLLSTHNPQHALTFADRVLALHQGAVAAHGPAREVLTPALIRKLYRVETALADTRGGSVLVPLTEGEK</sequence>
<dbReference type="PANTHER" id="PTHR42734:SF19">
    <property type="entry name" value="IRON COMPOUNDS ABC TRANSPORTER, ATP-BINDING PROTEIN"/>
    <property type="match status" value="1"/>
</dbReference>
<feature type="domain" description="ABC transporter" evidence="4">
    <location>
        <begin position="3"/>
        <end position="238"/>
    </location>
</feature>
<evidence type="ECO:0000256" key="1">
    <source>
        <dbReference type="ARBA" id="ARBA00022448"/>
    </source>
</evidence>
<reference evidence="5" key="1">
    <citation type="submission" date="2020-09" db="EMBL/GenBank/DDBJ databases">
        <title>New species isolated from human feces.</title>
        <authorList>
            <person name="Kitahara M."/>
            <person name="Shigeno Y."/>
            <person name="Shime M."/>
            <person name="Matsumoto Y."/>
            <person name="Nakamura S."/>
            <person name="Motooka D."/>
            <person name="Fukuoka S."/>
            <person name="Nishikawa H."/>
            <person name="Benno Y."/>
        </authorList>
    </citation>
    <scope>NUCLEOTIDE SEQUENCE</scope>
    <source>
        <strain evidence="5">MM35</strain>
        <plasmid evidence="5">pMM35_02</plasmid>
    </source>
</reference>
<dbReference type="InterPro" id="IPR017871">
    <property type="entry name" value="ABC_transporter-like_CS"/>
</dbReference>
<dbReference type="Pfam" id="PF00005">
    <property type="entry name" value="ABC_tran"/>
    <property type="match status" value="1"/>
</dbReference>
<dbReference type="KEGG" id="vfa:MM35RIKEN_24280"/>
<evidence type="ECO:0000313" key="6">
    <source>
        <dbReference type="Proteomes" id="UP000681343"/>
    </source>
</evidence>
<protein>
    <submittedName>
        <fullName evidence="5">ABC transporter</fullName>
    </submittedName>
</protein>
<name>A0A810Q3G0_9FIRM</name>
<evidence type="ECO:0000256" key="3">
    <source>
        <dbReference type="ARBA" id="ARBA00022840"/>
    </source>
</evidence>
<dbReference type="EMBL" id="AP023417">
    <property type="protein sequence ID" value="BCK80236.1"/>
    <property type="molecule type" value="Genomic_DNA"/>
</dbReference>
<evidence type="ECO:0000259" key="4">
    <source>
        <dbReference type="PROSITE" id="PS50893"/>
    </source>
</evidence>
<dbReference type="InterPro" id="IPR003593">
    <property type="entry name" value="AAA+_ATPase"/>
</dbReference>
<dbReference type="InterPro" id="IPR003439">
    <property type="entry name" value="ABC_transporter-like_ATP-bd"/>
</dbReference>
<dbReference type="FunFam" id="3.40.50.300:FF:000134">
    <property type="entry name" value="Iron-enterobactin ABC transporter ATP-binding protein"/>
    <property type="match status" value="1"/>
</dbReference>
<dbReference type="PANTHER" id="PTHR42734">
    <property type="entry name" value="METAL TRANSPORT SYSTEM ATP-BINDING PROTEIN TM_0124-RELATED"/>
    <property type="match status" value="1"/>
</dbReference>
<geneLocation type="plasmid" evidence="5 6">
    <name>pMM35_02</name>
</geneLocation>
<dbReference type="GO" id="GO:0016887">
    <property type="term" value="F:ATP hydrolysis activity"/>
    <property type="evidence" value="ECO:0007669"/>
    <property type="project" value="InterPro"/>
</dbReference>
<dbReference type="PROSITE" id="PS00211">
    <property type="entry name" value="ABC_TRANSPORTER_1"/>
    <property type="match status" value="1"/>
</dbReference>
<dbReference type="RefSeq" id="WP_212822266.1">
    <property type="nucleotide sequence ID" value="NZ_AP023417.1"/>
</dbReference>
<gene>
    <name evidence="5" type="ORF">MM35RIKEN_24280</name>
</gene>
<keyword evidence="3" id="KW-0067">ATP-binding</keyword>
<keyword evidence="6" id="KW-1185">Reference proteome</keyword>
<keyword evidence="2" id="KW-0547">Nucleotide-binding</keyword>
<dbReference type="SUPFAM" id="SSF52540">
    <property type="entry name" value="P-loop containing nucleoside triphosphate hydrolases"/>
    <property type="match status" value="1"/>
</dbReference>
<evidence type="ECO:0000313" key="5">
    <source>
        <dbReference type="EMBL" id="BCK80236.1"/>
    </source>
</evidence>
<dbReference type="GO" id="GO:0005524">
    <property type="term" value="F:ATP binding"/>
    <property type="evidence" value="ECO:0007669"/>
    <property type="project" value="UniProtKB-KW"/>
</dbReference>
<evidence type="ECO:0000256" key="2">
    <source>
        <dbReference type="ARBA" id="ARBA00022741"/>
    </source>
</evidence>
<accession>A0A810Q3G0</accession>
<keyword evidence="5" id="KW-0614">Plasmid</keyword>
<dbReference type="PROSITE" id="PS50893">
    <property type="entry name" value="ABC_TRANSPORTER_2"/>
    <property type="match status" value="1"/>
</dbReference>
<dbReference type="InterPro" id="IPR050153">
    <property type="entry name" value="Metal_Ion_Import_ABC"/>
</dbReference>
<dbReference type="SMART" id="SM00382">
    <property type="entry name" value="AAA"/>
    <property type="match status" value="1"/>
</dbReference>
<proteinExistence type="predicted"/>
<organism evidence="5 6">
    <name type="scientific">Vescimonas fastidiosa</name>
    <dbReference type="NCBI Taxonomy" id="2714353"/>
    <lineage>
        <taxon>Bacteria</taxon>
        <taxon>Bacillati</taxon>
        <taxon>Bacillota</taxon>
        <taxon>Clostridia</taxon>
        <taxon>Eubacteriales</taxon>
        <taxon>Oscillospiraceae</taxon>
        <taxon>Vescimonas</taxon>
    </lineage>
</organism>
<dbReference type="Proteomes" id="UP000681343">
    <property type="component" value="Plasmid pMM35_02"/>
</dbReference>